<dbReference type="PANTHER" id="PTHR43047">
    <property type="entry name" value="TWO-COMPONENT HISTIDINE PROTEIN KINASE"/>
    <property type="match status" value="1"/>
</dbReference>
<dbReference type="CDD" id="cd00156">
    <property type="entry name" value="REC"/>
    <property type="match status" value="1"/>
</dbReference>
<dbReference type="Gene3D" id="1.10.287.130">
    <property type="match status" value="1"/>
</dbReference>
<feature type="modified residue" description="4-aspartylphosphate" evidence="6">
    <location>
        <position position="570"/>
    </location>
</feature>
<dbReference type="CDD" id="cd17534">
    <property type="entry name" value="REC_DC-like"/>
    <property type="match status" value="1"/>
</dbReference>
<keyword evidence="4" id="KW-0808">Transferase</keyword>
<dbReference type="InterPro" id="IPR000700">
    <property type="entry name" value="PAS-assoc_C"/>
</dbReference>
<feature type="domain" description="Histidine kinase" evidence="7">
    <location>
        <begin position="276"/>
        <end position="498"/>
    </location>
</feature>
<dbReference type="SUPFAM" id="SSF55874">
    <property type="entry name" value="ATPase domain of HSP90 chaperone/DNA topoisomerase II/histidine kinase"/>
    <property type="match status" value="1"/>
</dbReference>
<comment type="caution">
    <text evidence="11">The sequence shown here is derived from an EMBL/GenBank/DDBJ whole genome shotgun (WGS) entry which is preliminary data.</text>
</comment>
<evidence type="ECO:0000256" key="2">
    <source>
        <dbReference type="ARBA" id="ARBA00012438"/>
    </source>
</evidence>
<sequence length="640" mass="69351">MSQPLILIVEDEAIVAMDLRLHLQDLGYAVSGLASTGEEAVAMAARTRPSLVLMDISLGAGMDGIEAAHHMQGMGLPVVFLTAFADEATLTRAKESGPYGYLLKPYDERTLHSTIEMALYRHRMEQELKASESRMRAIIEHALDLVVILDQSGRVTYSSPSAERVLGYRHGERYGTPAAELVHPDDLGPYAAILRELIQAPGESRAVEIRILHKDGTPRLMEAVAHNAFEVPGVHGIVINARDITERRQVELDRQAMEAKVQQAQKLESLGVLAGGIAHDFNNLLMGIMGHAGLALMDLQEDSPLRRRLHQIELAATRAAELTNQLLAYSGRGKFLVEPVSLSRLVDEMESLLETVISKKAVLEHQFAPDLPLIDGDATQLRQVIMNLITNASDALGERTGKITLSVGTLPTGPLTPCLAGTPPEGESVFLEVKDTGCGMALDTLGRIFDPFFTTKFTGRGLGLAAVLGIVHGHHGAIQVLSEPGLGTTFRLLFPRSEETHGHDLWQDRPTLAYSSQGTILVVDDEETVRSVAAATLERCGFQVELATNGRDGLRAFRHRAADIRAVVLDLTMPIMGGDEVLAELRSGPGPGATVPILLSSGYSSSDVAGNLQRFAPIQFLQKPYNPADLIQKIRSCLGE</sequence>
<dbReference type="NCBIfam" id="TIGR00229">
    <property type="entry name" value="sensory_box"/>
    <property type="match status" value="1"/>
</dbReference>
<dbReference type="PROSITE" id="PS50113">
    <property type="entry name" value="PAC"/>
    <property type="match status" value="1"/>
</dbReference>
<dbReference type="SMART" id="SM00387">
    <property type="entry name" value="HATPase_c"/>
    <property type="match status" value="1"/>
</dbReference>
<dbReference type="InterPro" id="IPR004358">
    <property type="entry name" value="Sig_transdc_His_kin-like_C"/>
</dbReference>
<dbReference type="Gene3D" id="3.40.50.2300">
    <property type="match status" value="2"/>
</dbReference>
<dbReference type="SMART" id="SM00448">
    <property type="entry name" value="REC"/>
    <property type="match status" value="2"/>
</dbReference>
<dbReference type="SMART" id="SM00091">
    <property type="entry name" value="PAS"/>
    <property type="match status" value="1"/>
</dbReference>
<feature type="domain" description="PAS" evidence="9">
    <location>
        <begin position="131"/>
        <end position="201"/>
    </location>
</feature>
<dbReference type="Gene3D" id="3.30.565.10">
    <property type="entry name" value="Histidine kinase-like ATPase, C-terminal domain"/>
    <property type="match status" value="1"/>
</dbReference>
<dbReference type="PRINTS" id="PR00344">
    <property type="entry name" value="BCTRLSENSOR"/>
</dbReference>
<proteinExistence type="predicted"/>
<reference evidence="11 12" key="1">
    <citation type="submission" date="2020-10" db="EMBL/GenBank/DDBJ databases">
        <title>Connecting structure to function with the recovery of over 1000 high-quality activated sludge metagenome-assembled genomes encoding full-length rRNA genes using long-read sequencing.</title>
        <authorList>
            <person name="Singleton C.M."/>
            <person name="Petriglieri F."/>
            <person name="Kristensen J.M."/>
            <person name="Kirkegaard R.H."/>
            <person name="Michaelsen T.Y."/>
            <person name="Andersen M.H."/>
            <person name="Karst S.M."/>
            <person name="Dueholm M.S."/>
            <person name="Nielsen P.H."/>
            <person name="Albertsen M."/>
        </authorList>
    </citation>
    <scope>NUCLEOTIDE SEQUENCE [LARGE SCALE GENOMIC DNA]</scope>
    <source>
        <strain evidence="11">OdNE_18-Q3-R46-58_MAXAC.008</strain>
    </source>
</reference>
<evidence type="ECO:0000259" key="8">
    <source>
        <dbReference type="PROSITE" id="PS50110"/>
    </source>
</evidence>
<dbReference type="EC" id="2.7.13.3" evidence="2"/>
<dbReference type="InterPro" id="IPR001789">
    <property type="entry name" value="Sig_transdc_resp-reg_receiver"/>
</dbReference>
<keyword evidence="5" id="KW-0418">Kinase</keyword>
<evidence type="ECO:0000313" key="11">
    <source>
        <dbReference type="EMBL" id="MBK8572220.1"/>
    </source>
</evidence>
<comment type="catalytic activity">
    <reaction evidence="1">
        <text>ATP + protein L-histidine = ADP + protein N-phospho-L-histidine.</text>
        <dbReference type="EC" id="2.7.13.3"/>
    </reaction>
</comment>
<dbReference type="Gene3D" id="3.30.450.20">
    <property type="entry name" value="PAS domain"/>
    <property type="match status" value="1"/>
</dbReference>
<dbReference type="Pfam" id="PF00989">
    <property type="entry name" value="PAS"/>
    <property type="match status" value="1"/>
</dbReference>
<dbReference type="EMBL" id="JADKCH010000004">
    <property type="protein sequence ID" value="MBK8572220.1"/>
    <property type="molecule type" value="Genomic_DNA"/>
</dbReference>
<dbReference type="CDD" id="cd00130">
    <property type="entry name" value="PAS"/>
    <property type="match status" value="1"/>
</dbReference>
<dbReference type="GO" id="GO:0000155">
    <property type="term" value="F:phosphorelay sensor kinase activity"/>
    <property type="evidence" value="ECO:0007669"/>
    <property type="project" value="InterPro"/>
</dbReference>
<feature type="domain" description="Response regulatory" evidence="8">
    <location>
        <begin position="519"/>
        <end position="638"/>
    </location>
</feature>
<dbReference type="InterPro" id="IPR000014">
    <property type="entry name" value="PAS"/>
</dbReference>
<evidence type="ECO:0000259" key="9">
    <source>
        <dbReference type="PROSITE" id="PS50112"/>
    </source>
</evidence>
<dbReference type="SUPFAM" id="SSF52172">
    <property type="entry name" value="CheY-like"/>
    <property type="match status" value="2"/>
</dbReference>
<dbReference type="GO" id="GO:0005886">
    <property type="term" value="C:plasma membrane"/>
    <property type="evidence" value="ECO:0007669"/>
    <property type="project" value="TreeGrafter"/>
</dbReference>
<evidence type="ECO:0000256" key="3">
    <source>
        <dbReference type="ARBA" id="ARBA00022553"/>
    </source>
</evidence>
<dbReference type="Pfam" id="PF00072">
    <property type="entry name" value="Response_reg"/>
    <property type="match status" value="2"/>
</dbReference>
<dbReference type="PANTHER" id="PTHR43047:SF72">
    <property type="entry name" value="OSMOSENSING HISTIDINE PROTEIN KINASE SLN1"/>
    <property type="match status" value="1"/>
</dbReference>
<feature type="domain" description="PAC" evidence="10">
    <location>
        <begin position="205"/>
        <end position="256"/>
    </location>
</feature>
<dbReference type="InterPro" id="IPR003661">
    <property type="entry name" value="HisK_dim/P_dom"/>
</dbReference>
<dbReference type="SUPFAM" id="SSF55785">
    <property type="entry name" value="PYP-like sensor domain (PAS domain)"/>
    <property type="match status" value="1"/>
</dbReference>
<evidence type="ECO:0000259" key="7">
    <source>
        <dbReference type="PROSITE" id="PS50109"/>
    </source>
</evidence>
<dbReference type="SUPFAM" id="SSF47384">
    <property type="entry name" value="Homodimeric domain of signal transducing histidine kinase"/>
    <property type="match status" value="1"/>
</dbReference>
<dbReference type="PROSITE" id="PS50112">
    <property type="entry name" value="PAS"/>
    <property type="match status" value="1"/>
</dbReference>
<dbReference type="InterPro" id="IPR013767">
    <property type="entry name" value="PAS_fold"/>
</dbReference>
<dbReference type="InterPro" id="IPR035965">
    <property type="entry name" value="PAS-like_dom_sf"/>
</dbReference>
<dbReference type="InterPro" id="IPR036890">
    <property type="entry name" value="HATPase_C_sf"/>
</dbReference>
<feature type="modified residue" description="4-aspartylphosphate" evidence="6">
    <location>
        <position position="55"/>
    </location>
</feature>
<dbReference type="SMART" id="SM00388">
    <property type="entry name" value="HisKA"/>
    <property type="match status" value="1"/>
</dbReference>
<keyword evidence="3 6" id="KW-0597">Phosphoprotein</keyword>
<protein>
    <recommendedName>
        <fullName evidence="2">histidine kinase</fullName>
        <ecNumber evidence="2">2.7.13.3</ecNumber>
    </recommendedName>
</protein>
<dbReference type="Pfam" id="PF02518">
    <property type="entry name" value="HATPase_c"/>
    <property type="match status" value="1"/>
</dbReference>
<feature type="domain" description="Response regulatory" evidence="8">
    <location>
        <begin position="5"/>
        <end position="119"/>
    </location>
</feature>
<evidence type="ECO:0000313" key="12">
    <source>
        <dbReference type="Proteomes" id="UP000709959"/>
    </source>
</evidence>
<evidence type="ECO:0000256" key="6">
    <source>
        <dbReference type="PROSITE-ProRule" id="PRU00169"/>
    </source>
</evidence>
<organism evidence="11 12">
    <name type="scientific">Candidatus Geothrix odensensis</name>
    <dbReference type="NCBI Taxonomy" id="2954440"/>
    <lineage>
        <taxon>Bacteria</taxon>
        <taxon>Pseudomonadati</taxon>
        <taxon>Acidobacteriota</taxon>
        <taxon>Holophagae</taxon>
        <taxon>Holophagales</taxon>
        <taxon>Holophagaceae</taxon>
        <taxon>Geothrix</taxon>
    </lineage>
</organism>
<dbReference type="GO" id="GO:0006355">
    <property type="term" value="P:regulation of DNA-templated transcription"/>
    <property type="evidence" value="ECO:0007669"/>
    <property type="project" value="InterPro"/>
</dbReference>
<name>A0A936F1R7_9BACT</name>
<dbReference type="InterPro" id="IPR003594">
    <property type="entry name" value="HATPase_dom"/>
</dbReference>
<dbReference type="Pfam" id="PF00512">
    <property type="entry name" value="HisKA"/>
    <property type="match status" value="1"/>
</dbReference>
<evidence type="ECO:0000256" key="1">
    <source>
        <dbReference type="ARBA" id="ARBA00000085"/>
    </source>
</evidence>
<evidence type="ECO:0000256" key="5">
    <source>
        <dbReference type="ARBA" id="ARBA00022777"/>
    </source>
</evidence>
<dbReference type="InterPro" id="IPR036097">
    <property type="entry name" value="HisK_dim/P_sf"/>
</dbReference>
<gene>
    <name evidence="11" type="ORF">IPN91_06135</name>
</gene>
<dbReference type="CDD" id="cd00082">
    <property type="entry name" value="HisKA"/>
    <property type="match status" value="1"/>
</dbReference>
<accession>A0A936F1R7</accession>
<dbReference type="AlphaFoldDB" id="A0A936F1R7"/>
<dbReference type="InterPro" id="IPR005467">
    <property type="entry name" value="His_kinase_dom"/>
</dbReference>
<dbReference type="PROSITE" id="PS50110">
    <property type="entry name" value="RESPONSE_REGULATORY"/>
    <property type="match status" value="2"/>
</dbReference>
<evidence type="ECO:0000256" key="4">
    <source>
        <dbReference type="ARBA" id="ARBA00022679"/>
    </source>
</evidence>
<evidence type="ECO:0000259" key="10">
    <source>
        <dbReference type="PROSITE" id="PS50113"/>
    </source>
</evidence>
<dbReference type="Proteomes" id="UP000709959">
    <property type="component" value="Unassembled WGS sequence"/>
</dbReference>
<dbReference type="InterPro" id="IPR011006">
    <property type="entry name" value="CheY-like_superfamily"/>
</dbReference>
<dbReference type="GO" id="GO:0009927">
    <property type="term" value="F:histidine phosphotransfer kinase activity"/>
    <property type="evidence" value="ECO:0007669"/>
    <property type="project" value="TreeGrafter"/>
</dbReference>
<dbReference type="PROSITE" id="PS50109">
    <property type="entry name" value="HIS_KIN"/>
    <property type="match status" value="1"/>
</dbReference>